<organism evidence="8 9">
    <name type="scientific">Ziziphus jujuba</name>
    <name type="common">Chinese jujube</name>
    <name type="synonym">Ziziphus sativa</name>
    <dbReference type="NCBI Taxonomy" id="326968"/>
    <lineage>
        <taxon>Eukaryota</taxon>
        <taxon>Viridiplantae</taxon>
        <taxon>Streptophyta</taxon>
        <taxon>Embryophyta</taxon>
        <taxon>Tracheophyta</taxon>
        <taxon>Spermatophyta</taxon>
        <taxon>Magnoliopsida</taxon>
        <taxon>eudicotyledons</taxon>
        <taxon>Gunneridae</taxon>
        <taxon>Pentapetalae</taxon>
        <taxon>rosids</taxon>
        <taxon>fabids</taxon>
        <taxon>Rosales</taxon>
        <taxon>Rhamnaceae</taxon>
        <taxon>Paliureae</taxon>
        <taxon>Ziziphus</taxon>
    </lineage>
</organism>
<dbReference type="Pfam" id="PF18052">
    <property type="entry name" value="Rx_N"/>
    <property type="match status" value="1"/>
</dbReference>
<dbReference type="InterPro" id="IPR027417">
    <property type="entry name" value="P-loop_NTPase"/>
</dbReference>
<dbReference type="AlphaFoldDB" id="A0A6P4AM55"/>
<dbReference type="GO" id="GO:0098542">
    <property type="term" value="P:defense response to other organism"/>
    <property type="evidence" value="ECO:0007669"/>
    <property type="project" value="TreeGrafter"/>
</dbReference>
<dbReference type="InterPro" id="IPR042197">
    <property type="entry name" value="Apaf_helical"/>
</dbReference>
<dbReference type="Proteomes" id="UP001652623">
    <property type="component" value="Chromosome 3"/>
</dbReference>
<dbReference type="InParanoid" id="A0A6P4AM55"/>
<gene>
    <name evidence="9" type="primary">LOC107422179</name>
</gene>
<dbReference type="GeneID" id="107422179"/>
<evidence type="ECO:0000256" key="1">
    <source>
        <dbReference type="ARBA" id="ARBA00022737"/>
    </source>
</evidence>
<dbReference type="InterPro" id="IPR041118">
    <property type="entry name" value="Rx_N"/>
</dbReference>
<dbReference type="InterPro" id="IPR038005">
    <property type="entry name" value="RX-like_CC"/>
</dbReference>
<evidence type="ECO:0000313" key="9">
    <source>
        <dbReference type="RefSeq" id="XP_015887081.3"/>
    </source>
</evidence>
<dbReference type="PANTHER" id="PTHR23155">
    <property type="entry name" value="DISEASE RESISTANCE PROTEIN RP"/>
    <property type="match status" value="1"/>
</dbReference>
<dbReference type="Gene3D" id="1.10.10.10">
    <property type="entry name" value="Winged helix-like DNA-binding domain superfamily/Winged helix DNA-binding domain"/>
    <property type="match status" value="1"/>
</dbReference>
<keyword evidence="8" id="KW-1185">Reference proteome</keyword>
<protein>
    <submittedName>
        <fullName evidence="9">Disease resistance RPP13-like protein 3</fullName>
    </submittedName>
</protein>
<keyword evidence="2" id="KW-0547">Nucleotide-binding</keyword>
<dbReference type="InterPro" id="IPR055414">
    <property type="entry name" value="LRR_R13L4/SHOC2-like"/>
</dbReference>
<evidence type="ECO:0000259" key="5">
    <source>
        <dbReference type="Pfam" id="PF18052"/>
    </source>
</evidence>
<dbReference type="Gene3D" id="3.40.50.300">
    <property type="entry name" value="P-loop containing nucleotide triphosphate hydrolases"/>
    <property type="match status" value="1"/>
</dbReference>
<sequence>MADLIITPVIENSIKLLQYEINLLSGVKDQVSTLQYDLRIMNAFLKDSAGKDNKRYLVKEVIDQTNEIGLEAEDIIDTYIAIAIKKRRMNRMAKLYHGFRKPKTLHHLANKTTRVKDLIRSINENKSAYGITEVESSSFDAAAAQLVRRKRINVEEDNVVGFDNQTNHLVNRLTHPQTSQLDVICIYGMGGLGKTTLARKIYNNTSVKSAFECRAWVYVSQDYNIRNIFLDILKCVMPKEAKEMSLEDPLKTSVEDLQAKIRQYLSEKRYFIVMDDVWNPEVWEEVRKAFPDDNNRSRILLTSREKQAASAASSTLPFELKPLDEDRSWDLLCKKVFRGEPCPTDMVVGGRKLAESCKGLPLSIVVLAGILVNKERSAQVWSDILDAKVNSFLMEDGIPCLDILALSVKQLPYKLKTCFLYLGVFPEDFEISTRDLIQLWIAEGFIEQIGNRKVEAVAEDYLEELIDRSLIQTASMTSDGRVRTCRIHDLLRDFCLKQSVTENFYEVHSQDKLSSRSKRARRLSIHHNELSEYISTTDAYDQTTSSSSSSLSSARSLLFFSQAKSLIIQEEDWVCVCQRFKFIRVLLLFDARLSSESSIPKQIEELIYLKYLGIKFKKRYSESENRLNPIRIPDSICNLQFLETIDIRACVLWPKNIWRMKQLRRLYARPMKFPDSPSHQKAEFCNLQVLSNLLVDPQTANYIKESKFPNLSQLGLYYDGDPKEDNMNVSVMTEILISTSKFKHLRRLLLHGFPKSEPSFKTFPSTINKLTLYMSFVDYNLVKILKRLPSLNVLKIDSLEVGSFKRLYVCAGDFPQLQVLRMESFNLETWEMESNAMPKLQRLVLSCPYGLKALPDELWRMRELKHVELLDPSDELTKSLNNSTFFGSHGQLNQSGKHSPSFFMTNGCHVLIDSLY</sequence>
<dbReference type="GO" id="GO:0043531">
    <property type="term" value="F:ADP binding"/>
    <property type="evidence" value="ECO:0007669"/>
    <property type="project" value="InterPro"/>
</dbReference>
<dbReference type="InterPro" id="IPR036388">
    <property type="entry name" value="WH-like_DNA-bd_sf"/>
</dbReference>
<dbReference type="InterPro" id="IPR044974">
    <property type="entry name" value="Disease_R_plants"/>
</dbReference>
<dbReference type="KEGG" id="zju:107422179"/>
<dbReference type="Gene3D" id="3.80.10.10">
    <property type="entry name" value="Ribonuclease Inhibitor"/>
    <property type="match status" value="1"/>
</dbReference>
<reference evidence="9" key="1">
    <citation type="submission" date="2025-08" db="UniProtKB">
        <authorList>
            <consortium name="RefSeq"/>
        </authorList>
    </citation>
    <scope>IDENTIFICATION</scope>
    <source>
        <tissue evidence="9">Seedling</tissue>
    </source>
</reference>
<evidence type="ECO:0000259" key="6">
    <source>
        <dbReference type="Pfam" id="PF23559"/>
    </source>
</evidence>
<dbReference type="SUPFAM" id="SSF52058">
    <property type="entry name" value="L domain-like"/>
    <property type="match status" value="1"/>
</dbReference>
<accession>A0A6P4AM55</accession>
<dbReference type="PRINTS" id="PR00364">
    <property type="entry name" value="DISEASERSIST"/>
</dbReference>
<feature type="domain" description="Disease resistance R13L4/SHOC-2-like LRR" evidence="7">
    <location>
        <begin position="555"/>
        <end position="751"/>
    </location>
</feature>
<dbReference type="Gene3D" id="1.20.5.4130">
    <property type="match status" value="1"/>
</dbReference>
<dbReference type="Pfam" id="PF23598">
    <property type="entry name" value="LRR_14"/>
    <property type="match status" value="1"/>
</dbReference>
<dbReference type="CDD" id="cd14798">
    <property type="entry name" value="RX-CC_like"/>
    <property type="match status" value="1"/>
</dbReference>
<keyword evidence="3" id="KW-0611">Plant defense</keyword>
<keyword evidence="1" id="KW-0677">Repeat</keyword>
<evidence type="ECO:0000256" key="2">
    <source>
        <dbReference type="ARBA" id="ARBA00022741"/>
    </source>
</evidence>
<dbReference type="InterPro" id="IPR032675">
    <property type="entry name" value="LRR_dom_sf"/>
</dbReference>
<feature type="domain" description="NB-ARC" evidence="4">
    <location>
        <begin position="164"/>
        <end position="340"/>
    </location>
</feature>
<dbReference type="Gene3D" id="1.10.8.430">
    <property type="entry name" value="Helical domain of apoptotic protease-activating factors"/>
    <property type="match status" value="1"/>
</dbReference>
<evidence type="ECO:0000256" key="3">
    <source>
        <dbReference type="ARBA" id="ARBA00022821"/>
    </source>
</evidence>
<dbReference type="Pfam" id="PF00931">
    <property type="entry name" value="NB-ARC"/>
    <property type="match status" value="1"/>
</dbReference>
<evidence type="ECO:0000259" key="4">
    <source>
        <dbReference type="Pfam" id="PF00931"/>
    </source>
</evidence>
<proteinExistence type="predicted"/>
<feature type="domain" description="Disease resistance protein winged helix" evidence="6">
    <location>
        <begin position="424"/>
        <end position="494"/>
    </location>
</feature>
<dbReference type="InterPro" id="IPR002182">
    <property type="entry name" value="NB-ARC"/>
</dbReference>
<feature type="domain" description="Disease resistance N-terminal" evidence="5">
    <location>
        <begin position="6"/>
        <end position="88"/>
    </location>
</feature>
<dbReference type="PANTHER" id="PTHR23155:SF1193">
    <property type="entry name" value="DISEASE RESISTANCE PROTEIN RPP13-RELATED"/>
    <property type="match status" value="1"/>
</dbReference>
<dbReference type="InterPro" id="IPR058922">
    <property type="entry name" value="WHD_DRP"/>
</dbReference>
<name>A0A6P4AM55_ZIZJJ</name>
<dbReference type="RefSeq" id="XP_015887081.3">
    <property type="nucleotide sequence ID" value="XM_016031595.3"/>
</dbReference>
<dbReference type="Pfam" id="PF23559">
    <property type="entry name" value="WHD_DRP"/>
    <property type="match status" value="1"/>
</dbReference>
<dbReference type="SUPFAM" id="SSF52540">
    <property type="entry name" value="P-loop containing nucleoside triphosphate hydrolases"/>
    <property type="match status" value="1"/>
</dbReference>
<evidence type="ECO:0000313" key="8">
    <source>
        <dbReference type="Proteomes" id="UP001652623"/>
    </source>
</evidence>
<evidence type="ECO:0000259" key="7">
    <source>
        <dbReference type="Pfam" id="PF23598"/>
    </source>
</evidence>